<feature type="active site" description="Charge relay system" evidence="5 6">
    <location>
        <position position="183"/>
    </location>
</feature>
<feature type="binding site" evidence="5 7">
    <location>
        <position position="118"/>
    </location>
    <ligand>
        <name>L-glutamine</name>
        <dbReference type="ChEBI" id="CHEBI:58359"/>
    </ligand>
</feature>
<dbReference type="InterPro" id="IPR002161">
    <property type="entry name" value="PdxT/SNO"/>
</dbReference>
<name>A0A2R6C593_9ARCH</name>
<evidence type="ECO:0000256" key="4">
    <source>
        <dbReference type="ARBA" id="ARBA00023239"/>
    </source>
</evidence>
<dbReference type="GO" id="GO:0005829">
    <property type="term" value="C:cytosol"/>
    <property type="evidence" value="ECO:0007669"/>
    <property type="project" value="TreeGrafter"/>
</dbReference>
<keyword evidence="1 5" id="KW-0378">Hydrolase</keyword>
<comment type="similarity">
    <text evidence="5">Belongs to the glutaminase PdxT/SNO family.</text>
</comment>
<evidence type="ECO:0000256" key="5">
    <source>
        <dbReference type="HAMAP-Rule" id="MF_01615"/>
    </source>
</evidence>
<dbReference type="HAMAP" id="MF_01615">
    <property type="entry name" value="PdxT"/>
    <property type="match status" value="1"/>
</dbReference>
<dbReference type="InterPro" id="IPR029062">
    <property type="entry name" value="Class_I_gatase-like"/>
</dbReference>
<comment type="pathway">
    <text evidence="5">Cofactor biosynthesis; pyridoxal 5'-phosphate biosynthesis.</text>
</comment>
<feature type="active site" description="Nucleophile" evidence="5 6">
    <location>
        <position position="86"/>
    </location>
</feature>
<dbReference type="Gene3D" id="3.40.50.880">
    <property type="match status" value="1"/>
</dbReference>
<dbReference type="PANTHER" id="PTHR31559">
    <property type="entry name" value="PYRIDOXAL 5'-PHOSPHATE SYNTHASE SUBUNIT SNO"/>
    <property type="match status" value="1"/>
</dbReference>
<dbReference type="PIRSF" id="PIRSF005639">
    <property type="entry name" value="Glut_amidoT_SNO"/>
    <property type="match status" value="1"/>
</dbReference>
<feature type="binding site" evidence="5 7">
    <location>
        <begin position="147"/>
        <end position="148"/>
    </location>
    <ligand>
        <name>L-glutamine</name>
        <dbReference type="ChEBI" id="CHEBI:58359"/>
    </ligand>
</feature>
<dbReference type="GO" id="GO:0004359">
    <property type="term" value="F:glutaminase activity"/>
    <property type="evidence" value="ECO:0007669"/>
    <property type="project" value="UniProtKB-UniRule"/>
</dbReference>
<evidence type="ECO:0000256" key="1">
    <source>
        <dbReference type="ARBA" id="ARBA00022801"/>
    </source>
</evidence>
<accession>A0A2R6C593</accession>
<sequence length="203" mass="21970">MKLRLGVLGLQGDVEEHVEAWERAADVLGMQADVVIVKQPNQLEGLTAISIPGGESTVIGGLAENSKLLEKLKEGVLNGLPALGTCAGMILLSKKSRDSVVGEKKQPLLGVLDVDVERNHFGRQPDSFERDLSIPVLGEKPYRGVFIRAPIIKQVGQGVEVLAKIEEGIVAVRQANIVATSFHPELSDDPRLHVYFLKQVANI</sequence>
<dbReference type="PANTHER" id="PTHR31559:SF0">
    <property type="entry name" value="PYRIDOXAL 5'-PHOSPHATE SYNTHASE SUBUNIT SNO1-RELATED"/>
    <property type="match status" value="1"/>
</dbReference>
<dbReference type="GO" id="GO:0042823">
    <property type="term" value="P:pyridoxal phosphate biosynthetic process"/>
    <property type="evidence" value="ECO:0007669"/>
    <property type="project" value="UniProtKB-UniRule"/>
</dbReference>
<comment type="caution">
    <text evidence="8">The sequence shown here is derived from an EMBL/GenBank/DDBJ whole genome shotgun (WGS) entry which is preliminary data.</text>
</comment>
<dbReference type="EC" id="4.3.3.6" evidence="5"/>
<dbReference type="EMBL" id="NEXF01000609">
    <property type="protein sequence ID" value="PSO06069.1"/>
    <property type="molecule type" value="Genomic_DNA"/>
</dbReference>
<protein>
    <recommendedName>
        <fullName evidence="5">Pyridoxal 5'-phosphate synthase subunit PdxT</fullName>
        <ecNumber evidence="5">4.3.3.6</ecNumber>
    </recommendedName>
    <alternativeName>
        <fullName evidence="5">Pdx2</fullName>
    </alternativeName>
    <alternativeName>
        <fullName evidence="5">Pyridoxal 5'-phosphate synthase glutaminase subunit</fullName>
        <ecNumber evidence="5">3.5.1.2</ecNumber>
    </alternativeName>
</protein>
<evidence type="ECO:0000256" key="3">
    <source>
        <dbReference type="ARBA" id="ARBA00022962"/>
    </source>
</evidence>
<comment type="subunit">
    <text evidence="5">In the presence of PdxS, forms a dodecamer of heterodimers. Only shows activity in the heterodimer.</text>
</comment>
<dbReference type="CDD" id="cd01749">
    <property type="entry name" value="GATase1_PB"/>
    <property type="match status" value="1"/>
</dbReference>
<reference evidence="8 9" key="1">
    <citation type="submission" date="2017-04" db="EMBL/GenBank/DDBJ databases">
        <title>Novel microbial lineages endemic to geothermal iron-oxide mats fill important gaps in the evolutionary history of Archaea.</title>
        <authorList>
            <person name="Jay Z.J."/>
            <person name="Beam J.P."/>
            <person name="Dlakic M."/>
            <person name="Rusch D.B."/>
            <person name="Kozubal M.A."/>
            <person name="Inskeep W.P."/>
        </authorList>
    </citation>
    <scope>NUCLEOTIDE SEQUENCE [LARGE SCALE GENOMIC DNA]</scope>
    <source>
        <strain evidence="8">BE_D</strain>
    </source>
</reference>
<dbReference type="PROSITE" id="PS51273">
    <property type="entry name" value="GATASE_TYPE_1"/>
    <property type="match status" value="1"/>
</dbReference>
<dbReference type="GO" id="GO:1903600">
    <property type="term" value="C:glutaminase complex"/>
    <property type="evidence" value="ECO:0007669"/>
    <property type="project" value="TreeGrafter"/>
</dbReference>
<dbReference type="FunFam" id="3.40.50.880:FF:000041">
    <property type="entry name" value="Glutamine amidotransferase subunit pdxT, putative"/>
    <property type="match status" value="1"/>
</dbReference>
<evidence type="ECO:0000256" key="7">
    <source>
        <dbReference type="PIRSR" id="PIRSR005639-2"/>
    </source>
</evidence>
<dbReference type="UniPathway" id="UPA00245"/>
<keyword evidence="4 5" id="KW-0456">Lyase</keyword>
<dbReference type="Pfam" id="PF01174">
    <property type="entry name" value="SNO"/>
    <property type="match status" value="1"/>
</dbReference>
<dbReference type="GO" id="GO:0036381">
    <property type="term" value="F:pyridoxal 5'-phosphate synthase (glutamine hydrolysing) activity"/>
    <property type="evidence" value="ECO:0007669"/>
    <property type="project" value="UniProtKB-UniRule"/>
</dbReference>
<gene>
    <name evidence="5" type="primary">pdxT</name>
    <name evidence="8" type="ORF">B9Q04_17935</name>
</gene>
<dbReference type="SUPFAM" id="SSF52317">
    <property type="entry name" value="Class I glutamine amidotransferase-like"/>
    <property type="match status" value="1"/>
</dbReference>
<evidence type="ECO:0000256" key="6">
    <source>
        <dbReference type="PIRSR" id="PIRSR005639-1"/>
    </source>
</evidence>
<keyword evidence="2 5" id="KW-0663">Pyridoxal phosphate</keyword>
<comment type="catalytic activity">
    <reaction evidence="5">
        <text>L-glutamine + H2O = L-glutamate + NH4(+)</text>
        <dbReference type="Rhea" id="RHEA:15889"/>
        <dbReference type="ChEBI" id="CHEBI:15377"/>
        <dbReference type="ChEBI" id="CHEBI:28938"/>
        <dbReference type="ChEBI" id="CHEBI:29985"/>
        <dbReference type="ChEBI" id="CHEBI:58359"/>
        <dbReference type="EC" id="3.5.1.2"/>
    </reaction>
</comment>
<dbReference type="NCBIfam" id="TIGR03800">
    <property type="entry name" value="PLP_synth_Pdx2"/>
    <property type="match status" value="1"/>
</dbReference>
<feature type="active site" description="Charge relay system" evidence="5 6">
    <location>
        <position position="185"/>
    </location>
</feature>
<dbReference type="Proteomes" id="UP000242015">
    <property type="component" value="Unassembled WGS sequence"/>
</dbReference>
<proteinExistence type="inferred from homology"/>
<comment type="function">
    <text evidence="5">Catalyzes the hydrolysis of glutamine to glutamate and ammonia as part of the biosynthesis of pyridoxal 5'-phosphate. The resulting ammonia molecule is channeled to the active site of PdxS.</text>
</comment>
<comment type="catalytic activity">
    <reaction evidence="5">
        <text>aldehydo-D-ribose 5-phosphate + D-glyceraldehyde 3-phosphate + L-glutamine = pyridoxal 5'-phosphate + L-glutamate + phosphate + 3 H2O + H(+)</text>
        <dbReference type="Rhea" id="RHEA:31507"/>
        <dbReference type="ChEBI" id="CHEBI:15377"/>
        <dbReference type="ChEBI" id="CHEBI:15378"/>
        <dbReference type="ChEBI" id="CHEBI:29985"/>
        <dbReference type="ChEBI" id="CHEBI:43474"/>
        <dbReference type="ChEBI" id="CHEBI:58273"/>
        <dbReference type="ChEBI" id="CHEBI:58359"/>
        <dbReference type="ChEBI" id="CHEBI:59776"/>
        <dbReference type="ChEBI" id="CHEBI:597326"/>
        <dbReference type="EC" id="4.3.3.6"/>
    </reaction>
</comment>
<dbReference type="PROSITE" id="PS51130">
    <property type="entry name" value="PDXT_SNO_2"/>
    <property type="match status" value="1"/>
</dbReference>
<feature type="binding site" evidence="5 7">
    <location>
        <begin position="54"/>
        <end position="56"/>
    </location>
    <ligand>
        <name>L-glutamine</name>
        <dbReference type="ChEBI" id="CHEBI:58359"/>
    </ligand>
</feature>
<evidence type="ECO:0000313" key="9">
    <source>
        <dbReference type="Proteomes" id="UP000242015"/>
    </source>
</evidence>
<dbReference type="EC" id="3.5.1.2" evidence="5"/>
<dbReference type="GO" id="GO:0006543">
    <property type="term" value="P:L-glutamine catabolic process"/>
    <property type="evidence" value="ECO:0007669"/>
    <property type="project" value="UniProtKB-UniRule"/>
</dbReference>
<evidence type="ECO:0000256" key="2">
    <source>
        <dbReference type="ARBA" id="ARBA00022898"/>
    </source>
</evidence>
<evidence type="ECO:0000313" key="8">
    <source>
        <dbReference type="EMBL" id="PSO06069.1"/>
    </source>
</evidence>
<organism evidence="8 9">
    <name type="scientific">Candidatus Marsarchaeota G2 archaeon BE_D</name>
    <dbReference type="NCBI Taxonomy" id="1978158"/>
    <lineage>
        <taxon>Archaea</taxon>
        <taxon>Candidatus Marsarchaeota</taxon>
        <taxon>Candidatus Marsarchaeota group 2</taxon>
    </lineage>
</organism>
<dbReference type="AlphaFoldDB" id="A0A2R6C593"/>
<keyword evidence="3 5" id="KW-0315">Glutamine amidotransferase</keyword>
<dbReference type="GO" id="GO:0008614">
    <property type="term" value="P:pyridoxine metabolic process"/>
    <property type="evidence" value="ECO:0007669"/>
    <property type="project" value="TreeGrafter"/>
</dbReference>